<reference evidence="5 8" key="2">
    <citation type="submission" date="2020-08" db="EMBL/GenBank/DDBJ databases">
        <title>Genome public.</title>
        <authorList>
            <person name="Liu C."/>
            <person name="Sun Q."/>
        </authorList>
    </citation>
    <scope>NUCLEOTIDE SEQUENCE [LARGE SCALE GENOMIC DNA]</scope>
    <source>
        <strain evidence="5 8">426_9</strain>
    </source>
</reference>
<dbReference type="EMBL" id="QREV01000012">
    <property type="protein sequence ID" value="RDU49790.1"/>
    <property type="molecule type" value="Genomic_DNA"/>
</dbReference>
<dbReference type="GO" id="GO:0006508">
    <property type="term" value="P:proteolysis"/>
    <property type="evidence" value="ECO:0007669"/>
    <property type="project" value="InterPro"/>
</dbReference>
<dbReference type="SUPFAM" id="SSF111283">
    <property type="entry name" value="Putative modulator of DNA gyrase, PmbA/TldD"/>
    <property type="match status" value="1"/>
</dbReference>
<evidence type="ECO:0000313" key="6">
    <source>
        <dbReference type="EMBL" id="RDU49790.1"/>
    </source>
</evidence>
<evidence type="ECO:0000259" key="3">
    <source>
        <dbReference type="Pfam" id="PF19289"/>
    </source>
</evidence>
<dbReference type="Proteomes" id="UP000629596">
    <property type="component" value="Unassembled WGS sequence"/>
</dbReference>
<feature type="domain" description="Metalloprotease TldD/E central" evidence="4">
    <location>
        <begin position="120"/>
        <end position="225"/>
    </location>
</feature>
<gene>
    <name evidence="6" type="ORF">DWU89_07140</name>
    <name evidence="5" type="ORF">H8784_06975</name>
</gene>
<proteinExistence type="inferred from homology"/>
<dbReference type="InterPro" id="IPR047657">
    <property type="entry name" value="PmbA"/>
</dbReference>
<dbReference type="InterPro" id="IPR045569">
    <property type="entry name" value="Metalloprtase-TldD/E_C"/>
</dbReference>
<dbReference type="InterPro" id="IPR036059">
    <property type="entry name" value="TldD/PmbA_sf"/>
</dbReference>
<dbReference type="InterPro" id="IPR035068">
    <property type="entry name" value="TldD/PmbA_N"/>
</dbReference>
<dbReference type="RefSeq" id="WP_115498958.1">
    <property type="nucleotide sequence ID" value="NZ_JACRTI010000012.1"/>
</dbReference>
<comment type="caution">
    <text evidence="6">The sequence shown here is derived from an EMBL/GenBank/DDBJ whole genome shotgun (WGS) entry which is preliminary data.</text>
</comment>
<dbReference type="Pfam" id="PF19290">
    <property type="entry name" value="PmbA_TldD_2nd"/>
    <property type="match status" value="1"/>
</dbReference>
<dbReference type="Pfam" id="PF19289">
    <property type="entry name" value="PmbA_TldD_3rd"/>
    <property type="match status" value="1"/>
</dbReference>
<organism evidence="6 7">
    <name type="scientific">Parabacteroides acidifaciens</name>
    <dbReference type="NCBI Taxonomy" id="2290935"/>
    <lineage>
        <taxon>Bacteria</taxon>
        <taxon>Pseudomonadati</taxon>
        <taxon>Bacteroidota</taxon>
        <taxon>Bacteroidia</taxon>
        <taxon>Bacteroidales</taxon>
        <taxon>Tannerellaceae</taxon>
        <taxon>Parabacteroides</taxon>
    </lineage>
</organism>
<reference evidence="6 7" key="1">
    <citation type="submission" date="2018-07" db="EMBL/GenBank/DDBJ databases">
        <title>Parabacteroides acidifaciens nov. sp., isolated from human feces.</title>
        <authorList>
            <person name="Wang Y.J."/>
        </authorList>
    </citation>
    <scope>NUCLEOTIDE SEQUENCE [LARGE SCALE GENOMIC DNA]</scope>
    <source>
        <strain evidence="6 7">426-9</strain>
    </source>
</reference>
<evidence type="ECO:0000313" key="5">
    <source>
        <dbReference type="EMBL" id="MBC8601465.1"/>
    </source>
</evidence>
<sequence>MITNENKKLAQWAMEFALKNGCQASRVSIYNGSSSSFEIRDMKMDRLQQASENSLVIHLYVDGRFGSFSTNRLDKKELEGFIRNGIDSTRFLAEDKARTLPDASLYYKGGSADLQLMDPKFDSIQPDDKVALAMNVCNEMMGKDNRIISANSSYSDEKDFKYMVASNGFEGEASGSSFSLVASVSIKGEGDARPESYWFDSSLYYDALIKEGLGVKALERVLRKLGQKKVASGKYQMVVDNMNSARLISPVIDALYGSSIQQKNSFLLDKIDQKVLGDKLTIIDEPHMVGASGARYFDGEGVATKRMPVFENGILKTYYIDTYSANKMDMKQTIASPSILTMQMGNKDTEGLIASVDKGILVTGFNGGNSNSTTGDFSYGVEGFLIEKGKLTQPISEMNATGNMISLWSNLAEIGNDPRTYSSWRVPSLIFDGVDFSGL</sequence>
<evidence type="ECO:0000313" key="7">
    <source>
        <dbReference type="Proteomes" id="UP000256321"/>
    </source>
</evidence>
<protein>
    <submittedName>
        <fullName evidence="6">TldD/PmbA family protein</fullName>
    </submittedName>
</protein>
<dbReference type="GO" id="GO:0005829">
    <property type="term" value="C:cytosol"/>
    <property type="evidence" value="ECO:0007669"/>
    <property type="project" value="TreeGrafter"/>
</dbReference>
<name>A0A3D8HGI6_9BACT</name>
<dbReference type="Pfam" id="PF01523">
    <property type="entry name" value="PmbA_TldD_1st"/>
    <property type="match status" value="1"/>
</dbReference>
<dbReference type="PANTHER" id="PTHR43421">
    <property type="entry name" value="METALLOPROTEASE PMBA"/>
    <property type="match status" value="1"/>
</dbReference>
<dbReference type="InterPro" id="IPR045570">
    <property type="entry name" value="Metalloprtase-TldD/E_cen_dom"/>
</dbReference>
<dbReference type="Gene3D" id="3.30.2290.10">
    <property type="entry name" value="PmbA/TldD superfamily"/>
    <property type="match status" value="1"/>
</dbReference>
<dbReference type="AlphaFoldDB" id="A0A3D8HGI6"/>
<evidence type="ECO:0000259" key="4">
    <source>
        <dbReference type="Pfam" id="PF19290"/>
    </source>
</evidence>
<feature type="domain" description="Metalloprotease TldD/E C-terminal" evidence="3">
    <location>
        <begin position="232"/>
        <end position="438"/>
    </location>
</feature>
<evidence type="ECO:0000259" key="2">
    <source>
        <dbReference type="Pfam" id="PF01523"/>
    </source>
</evidence>
<keyword evidence="8" id="KW-1185">Reference proteome</keyword>
<dbReference type="EMBL" id="JACRTI010000012">
    <property type="protein sequence ID" value="MBC8601465.1"/>
    <property type="molecule type" value="Genomic_DNA"/>
</dbReference>
<dbReference type="PANTHER" id="PTHR43421:SF1">
    <property type="entry name" value="METALLOPROTEASE PMBA"/>
    <property type="match status" value="1"/>
</dbReference>
<feature type="domain" description="Metalloprotease TldD/E N-terminal" evidence="2">
    <location>
        <begin position="27"/>
        <end position="85"/>
    </location>
</feature>
<dbReference type="Proteomes" id="UP000256321">
    <property type="component" value="Unassembled WGS sequence"/>
</dbReference>
<evidence type="ECO:0000256" key="1">
    <source>
        <dbReference type="ARBA" id="ARBA00005836"/>
    </source>
</evidence>
<evidence type="ECO:0000313" key="8">
    <source>
        <dbReference type="Proteomes" id="UP000629596"/>
    </source>
</evidence>
<accession>A0A3D8HGI6</accession>
<dbReference type="InterPro" id="IPR002510">
    <property type="entry name" value="Metalloprtase-TldD/E_N"/>
</dbReference>
<comment type="similarity">
    <text evidence="1">Belongs to the peptidase U62 family.</text>
</comment>
<dbReference type="GO" id="GO:0008237">
    <property type="term" value="F:metallopeptidase activity"/>
    <property type="evidence" value="ECO:0007669"/>
    <property type="project" value="InterPro"/>
</dbReference>